<evidence type="ECO:0000313" key="3">
    <source>
        <dbReference type="Proteomes" id="UP000799537"/>
    </source>
</evidence>
<protein>
    <submittedName>
        <fullName evidence="2">Uncharacterized protein</fullName>
    </submittedName>
</protein>
<organism evidence="2 3">
    <name type="scientific">Zasmidium cellare ATCC 36951</name>
    <dbReference type="NCBI Taxonomy" id="1080233"/>
    <lineage>
        <taxon>Eukaryota</taxon>
        <taxon>Fungi</taxon>
        <taxon>Dikarya</taxon>
        <taxon>Ascomycota</taxon>
        <taxon>Pezizomycotina</taxon>
        <taxon>Dothideomycetes</taxon>
        <taxon>Dothideomycetidae</taxon>
        <taxon>Mycosphaerellales</taxon>
        <taxon>Mycosphaerellaceae</taxon>
        <taxon>Zasmidium</taxon>
    </lineage>
</organism>
<dbReference type="RefSeq" id="XP_033665230.1">
    <property type="nucleotide sequence ID" value="XM_033813346.1"/>
</dbReference>
<dbReference type="Proteomes" id="UP000799537">
    <property type="component" value="Unassembled WGS sequence"/>
</dbReference>
<accession>A0A6A6CBC8</accession>
<dbReference type="GeneID" id="54566618"/>
<gene>
    <name evidence="2" type="ORF">M409DRAFT_56617</name>
</gene>
<keyword evidence="3" id="KW-1185">Reference proteome</keyword>
<reference evidence="2" key="1">
    <citation type="journal article" date="2020" name="Stud. Mycol.">
        <title>101 Dothideomycetes genomes: a test case for predicting lifestyles and emergence of pathogens.</title>
        <authorList>
            <person name="Haridas S."/>
            <person name="Albert R."/>
            <person name="Binder M."/>
            <person name="Bloem J."/>
            <person name="Labutti K."/>
            <person name="Salamov A."/>
            <person name="Andreopoulos B."/>
            <person name="Baker S."/>
            <person name="Barry K."/>
            <person name="Bills G."/>
            <person name="Bluhm B."/>
            <person name="Cannon C."/>
            <person name="Castanera R."/>
            <person name="Culley D."/>
            <person name="Daum C."/>
            <person name="Ezra D."/>
            <person name="Gonzalez J."/>
            <person name="Henrissat B."/>
            <person name="Kuo A."/>
            <person name="Liang C."/>
            <person name="Lipzen A."/>
            <person name="Lutzoni F."/>
            <person name="Magnuson J."/>
            <person name="Mondo S."/>
            <person name="Nolan M."/>
            <person name="Ohm R."/>
            <person name="Pangilinan J."/>
            <person name="Park H.-J."/>
            <person name="Ramirez L."/>
            <person name="Alfaro M."/>
            <person name="Sun H."/>
            <person name="Tritt A."/>
            <person name="Yoshinaga Y."/>
            <person name="Zwiers L.-H."/>
            <person name="Turgeon B."/>
            <person name="Goodwin S."/>
            <person name="Spatafora J."/>
            <person name="Crous P."/>
            <person name="Grigoriev I."/>
        </authorList>
    </citation>
    <scope>NUCLEOTIDE SEQUENCE</scope>
    <source>
        <strain evidence="2">ATCC 36951</strain>
    </source>
</reference>
<feature type="signal peptide" evidence="1">
    <location>
        <begin position="1"/>
        <end position="18"/>
    </location>
</feature>
<feature type="chain" id="PRO_5025610276" evidence="1">
    <location>
        <begin position="19"/>
        <end position="229"/>
    </location>
</feature>
<dbReference type="OrthoDB" id="5343383at2759"/>
<evidence type="ECO:0000313" key="2">
    <source>
        <dbReference type="EMBL" id="KAF2164341.1"/>
    </source>
</evidence>
<sequence>MEALILGAFVALLHTIAAMAIMDLSGRIHATECVNGPNTPYDEDILVGLITDIYKLFLKIRPAEAYSISWSPPEGRELNVSSLPAEAPVAFILPEMASLDYSYTPELLQSRLANVRNYDEYLQTDESIFAPLQLSCFSEEAMTLHLFWCLTSKTVYTIRWVGDVYQLKDEYTHTENNQKKLDDYRYEPTNWPAMSASRYFETVLHNYREAIWIPNSVEGIDVADRVSSR</sequence>
<proteinExistence type="predicted"/>
<keyword evidence="1" id="KW-0732">Signal</keyword>
<dbReference type="EMBL" id="ML993604">
    <property type="protein sequence ID" value="KAF2164341.1"/>
    <property type="molecule type" value="Genomic_DNA"/>
</dbReference>
<evidence type="ECO:0000256" key="1">
    <source>
        <dbReference type="SAM" id="SignalP"/>
    </source>
</evidence>
<dbReference type="AlphaFoldDB" id="A0A6A6CBC8"/>
<name>A0A6A6CBC8_ZASCE</name>